<dbReference type="eggNOG" id="ENOG5032Z7Y">
    <property type="taxonomic scope" value="Bacteria"/>
</dbReference>
<dbReference type="KEGG" id="ttu:TERTU_1019"/>
<dbReference type="EMBL" id="CP001614">
    <property type="protein sequence ID" value="ACR13874.1"/>
    <property type="molecule type" value="Genomic_DNA"/>
</dbReference>
<dbReference type="Proteomes" id="UP000009080">
    <property type="component" value="Chromosome"/>
</dbReference>
<dbReference type="AlphaFoldDB" id="C5BQH0"/>
<dbReference type="SUPFAM" id="SSF141371">
    <property type="entry name" value="PilZ domain-like"/>
    <property type="match status" value="1"/>
</dbReference>
<feature type="domain" description="PilZ" evidence="1">
    <location>
        <begin position="42"/>
        <end position="134"/>
    </location>
</feature>
<dbReference type="Pfam" id="PF07238">
    <property type="entry name" value="PilZ"/>
    <property type="match status" value="1"/>
</dbReference>
<evidence type="ECO:0000259" key="1">
    <source>
        <dbReference type="Pfam" id="PF07238"/>
    </source>
</evidence>
<reference evidence="2 3" key="1">
    <citation type="journal article" date="2009" name="PLoS ONE">
        <title>The complete genome of Teredinibacter turnerae T7901: an intracellular endosymbiont of marine wood-boring bivalves (shipworms).</title>
        <authorList>
            <person name="Yang J.C."/>
            <person name="Madupu R."/>
            <person name="Durkin A.S."/>
            <person name="Ekborg N.A."/>
            <person name="Pedamallu C.S."/>
            <person name="Hostetler J.B."/>
            <person name="Radune D."/>
            <person name="Toms B.S."/>
            <person name="Henrissat B."/>
            <person name="Coutinho P.M."/>
            <person name="Schwarz S."/>
            <person name="Field L."/>
            <person name="Trindade-Silva A.E."/>
            <person name="Soares C.A.G."/>
            <person name="Elshahawi S."/>
            <person name="Hanora A."/>
            <person name="Schmidt E.W."/>
            <person name="Haygood M.G."/>
            <person name="Posfai J."/>
            <person name="Benner J."/>
            <person name="Madinger C."/>
            <person name="Nove J."/>
            <person name="Anton B."/>
            <person name="Chaudhary K."/>
            <person name="Foster J."/>
            <person name="Holman A."/>
            <person name="Kumar S."/>
            <person name="Lessard P.A."/>
            <person name="Luyten Y.A."/>
            <person name="Slatko B."/>
            <person name="Wood N."/>
            <person name="Wu B."/>
            <person name="Teplitski M."/>
            <person name="Mougous J.D."/>
            <person name="Ward N."/>
            <person name="Eisen J.A."/>
            <person name="Badger J.H."/>
            <person name="Distel D.L."/>
        </authorList>
    </citation>
    <scope>NUCLEOTIDE SEQUENCE [LARGE SCALE GENOMIC DNA]</scope>
    <source>
        <strain evidence="3">ATCC 39867 / T7901</strain>
    </source>
</reference>
<dbReference type="OrthoDB" id="8906365at2"/>
<protein>
    <submittedName>
        <fullName evidence="2">Type IV pilus assembly protein PilZ</fullName>
    </submittedName>
</protein>
<accession>C5BQH0</accession>
<dbReference type="STRING" id="377629.TERTU_1019"/>
<sequence>MATKSVSKQLPANWDMSLLVEPWLHWYSYWTNWFLASDDSMRQFIRHPSDIPIQYVLGSDNELPVEHGNSERLKDVSRGGLCFAAERPVRRGTPIHIEIPIQSPPYRAEGLVAWCRPEGDHFAVGVQFNEPSTRFSVRMVEQVCHIEHYRTKVMHEEGRELSSQDAAREWVEKYAAEFPN</sequence>
<organism evidence="2 3">
    <name type="scientific">Teredinibacter turnerae (strain ATCC 39867 / T7901)</name>
    <dbReference type="NCBI Taxonomy" id="377629"/>
    <lineage>
        <taxon>Bacteria</taxon>
        <taxon>Pseudomonadati</taxon>
        <taxon>Pseudomonadota</taxon>
        <taxon>Gammaproteobacteria</taxon>
        <taxon>Cellvibrionales</taxon>
        <taxon>Cellvibrionaceae</taxon>
        <taxon>Teredinibacter</taxon>
    </lineage>
</organism>
<dbReference type="Gene3D" id="2.40.10.220">
    <property type="entry name" value="predicted glycosyltransferase like domains"/>
    <property type="match status" value="1"/>
</dbReference>
<evidence type="ECO:0000313" key="3">
    <source>
        <dbReference type="Proteomes" id="UP000009080"/>
    </source>
</evidence>
<keyword evidence="3" id="KW-1185">Reference proteome</keyword>
<dbReference type="RefSeq" id="WP_015819989.1">
    <property type="nucleotide sequence ID" value="NC_012997.1"/>
</dbReference>
<gene>
    <name evidence="2" type="ordered locus">TERTU_1019</name>
</gene>
<name>C5BQH0_TERTT</name>
<proteinExistence type="predicted"/>
<evidence type="ECO:0000313" key="2">
    <source>
        <dbReference type="EMBL" id="ACR13874.1"/>
    </source>
</evidence>
<dbReference type="InterPro" id="IPR009875">
    <property type="entry name" value="PilZ_domain"/>
</dbReference>
<dbReference type="GO" id="GO:0035438">
    <property type="term" value="F:cyclic-di-GMP binding"/>
    <property type="evidence" value="ECO:0007669"/>
    <property type="project" value="InterPro"/>
</dbReference>
<dbReference type="HOGENOM" id="CLU_126574_0_0_6"/>